<feature type="domain" description="TonB-dependent receptor plug" evidence="9">
    <location>
        <begin position="153"/>
        <end position="223"/>
    </location>
</feature>
<dbReference type="Pfam" id="PF14905">
    <property type="entry name" value="OMP_b-brl_3"/>
    <property type="match status" value="1"/>
</dbReference>
<dbReference type="GO" id="GO:0015344">
    <property type="term" value="F:siderophore uptake transmembrane transporter activity"/>
    <property type="evidence" value="ECO:0007669"/>
    <property type="project" value="TreeGrafter"/>
</dbReference>
<dbReference type="Pfam" id="PF07715">
    <property type="entry name" value="Plug"/>
    <property type="match status" value="1"/>
</dbReference>
<reference evidence="11 12" key="1">
    <citation type="submission" date="2019-02" db="EMBL/GenBank/DDBJ databases">
        <title>Bacterial novel species isolated from soil.</title>
        <authorList>
            <person name="Jung H.-Y."/>
        </authorList>
    </citation>
    <scope>NUCLEOTIDE SEQUENCE [LARGE SCALE GENOMIC DNA]</scope>
    <source>
        <strain evidence="11 12">1-3-3-3</strain>
    </source>
</reference>
<evidence type="ECO:0000256" key="7">
    <source>
        <dbReference type="ARBA" id="ARBA00023237"/>
    </source>
</evidence>
<keyword evidence="5" id="KW-0732">Signal</keyword>
<dbReference type="OrthoDB" id="905812at2"/>
<feature type="domain" description="Outer membrane protein beta-barrel" evidence="10">
    <location>
        <begin position="386"/>
        <end position="785"/>
    </location>
</feature>
<sequence length="809" mass="88557">MKDRVRILRPALLLAFLVGFCPLLLQAQTGAVRGALLDAATGQPLPFTNVVLLRAPDSSFVAGAQTAESGAFALEKLALGTYFLRATAVGYRTGRRTITLTTATPSLTLGTLRLRSTATQLRDVVVTAERPVVSDNLDKKVIDVSKDLTVTGGTAIDVLQNVPSVSVDQNGAVSLRGSSGVTVFIDGKPTTTTLDQIPASTIQSVEVITNPSSRYDAAGAGGILNIVLKKERRDGLNGQASATAGTGGKYNTSLSLNLRRGKLNAFASYDFRQDRRRITGRLDQTTTARDTTLQLHQDRTGVNTQSSHALRLGLDYALTPEQTLTLAVQPRLNPLESQETLDSRQVNVTDGNRPVLAGTSHRVNTSTGRFRSADVALDYRRTWAGQEGRELTANAVYTPLLADNTVRSLISYPTDNTAVTQQQRTVNHTTQASAQVDYSHPLGEKSHVEAGLRSTLRRYDLDYRFSHSPALSFDPSNRFLYNQYVQAGYALYVNARGRFSYQVGLRAEQTNLDGNQLASREQFAQHYFNLFPSAVLAYELPHDQRLQLSYSKRIERPDAGELNPFTDRSDQLNLVTGNPQLRPEYVHAVELGTQKTFAGGRSVSATAFYRLETNTAQGFRRVLTDPLTGNIVTSTTRQNLGQETSYGLELVGATPLTSFWKLNGTASTFRRIIKGASADGTPINTASQVYSTRLNNTFSLSKQLDLQLALNYRSPINTSQGQRRQNFNIDFGARHNVLGDRGTVTLRVADVFNTLRYDFTATGPGLVTDSRFKRESRIAFLGFAYRFGHSQTTKPARKSEPADDGGGFE</sequence>
<dbReference type="SUPFAM" id="SSF49452">
    <property type="entry name" value="Starch-binding domain-like"/>
    <property type="match status" value="1"/>
</dbReference>
<dbReference type="InterPro" id="IPR036942">
    <property type="entry name" value="Beta-barrel_TonB_sf"/>
</dbReference>
<dbReference type="Pfam" id="PF13620">
    <property type="entry name" value="CarboxypepD_reg"/>
    <property type="match status" value="1"/>
</dbReference>
<evidence type="ECO:0000313" key="11">
    <source>
        <dbReference type="EMBL" id="RYU79274.1"/>
    </source>
</evidence>
<gene>
    <name evidence="11" type="ORF">EWM57_11030</name>
</gene>
<dbReference type="PANTHER" id="PTHR30069">
    <property type="entry name" value="TONB-DEPENDENT OUTER MEMBRANE RECEPTOR"/>
    <property type="match status" value="1"/>
</dbReference>
<dbReference type="GO" id="GO:0030246">
    <property type="term" value="F:carbohydrate binding"/>
    <property type="evidence" value="ECO:0007669"/>
    <property type="project" value="InterPro"/>
</dbReference>
<protein>
    <submittedName>
        <fullName evidence="11">TonB-dependent receptor</fullName>
    </submittedName>
</protein>
<evidence type="ECO:0000256" key="4">
    <source>
        <dbReference type="ARBA" id="ARBA00022692"/>
    </source>
</evidence>
<dbReference type="Gene3D" id="2.60.40.1120">
    <property type="entry name" value="Carboxypeptidase-like, regulatory domain"/>
    <property type="match status" value="1"/>
</dbReference>
<dbReference type="Proteomes" id="UP000294155">
    <property type="component" value="Unassembled WGS sequence"/>
</dbReference>
<evidence type="ECO:0000256" key="2">
    <source>
        <dbReference type="ARBA" id="ARBA00022448"/>
    </source>
</evidence>
<proteinExistence type="inferred from homology"/>
<keyword evidence="11" id="KW-0675">Receptor</keyword>
<comment type="caution">
    <text evidence="11">The sequence shown here is derived from an EMBL/GenBank/DDBJ whole genome shotgun (WGS) entry which is preliminary data.</text>
</comment>
<dbReference type="PANTHER" id="PTHR30069:SF29">
    <property type="entry name" value="HEMOGLOBIN AND HEMOGLOBIN-HAPTOGLOBIN-BINDING PROTEIN 1-RELATED"/>
    <property type="match status" value="1"/>
</dbReference>
<accession>A0A4Q5LB03</accession>
<dbReference type="SUPFAM" id="SSF56935">
    <property type="entry name" value="Porins"/>
    <property type="match status" value="1"/>
</dbReference>
<dbReference type="Gene3D" id="2.40.170.20">
    <property type="entry name" value="TonB-dependent receptor, beta-barrel domain"/>
    <property type="match status" value="1"/>
</dbReference>
<dbReference type="EMBL" id="SEWE01000020">
    <property type="protein sequence ID" value="RYU79274.1"/>
    <property type="molecule type" value="Genomic_DNA"/>
</dbReference>
<dbReference type="GO" id="GO:0009279">
    <property type="term" value="C:cell outer membrane"/>
    <property type="evidence" value="ECO:0007669"/>
    <property type="project" value="UniProtKB-SubCell"/>
</dbReference>
<keyword evidence="2 8" id="KW-0813">Transport</keyword>
<keyword evidence="12" id="KW-1185">Reference proteome</keyword>
<dbReference type="AlphaFoldDB" id="A0A4Q5LB03"/>
<dbReference type="GO" id="GO:0044718">
    <property type="term" value="P:siderophore transmembrane transport"/>
    <property type="evidence" value="ECO:0007669"/>
    <property type="project" value="TreeGrafter"/>
</dbReference>
<dbReference type="InterPro" id="IPR041700">
    <property type="entry name" value="OMP_b-brl_3"/>
</dbReference>
<dbReference type="RefSeq" id="WP_129921204.1">
    <property type="nucleotide sequence ID" value="NZ_SEWE01000020.1"/>
</dbReference>
<evidence type="ECO:0000259" key="9">
    <source>
        <dbReference type="Pfam" id="PF07715"/>
    </source>
</evidence>
<dbReference type="PROSITE" id="PS52016">
    <property type="entry name" value="TONB_DEPENDENT_REC_3"/>
    <property type="match status" value="1"/>
</dbReference>
<evidence type="ECO:0000256" key="1">
    <source>
        <dbReference type="ARBA" id="ARBA00004571"/>
    </source>
</evidence>
<comment type="subcellular location">
    <subcellularLocation>
        <location evidence="1 8">Cell outer membrane</location>
        <topology evidence="1 8">Multi-pass membrane protein</topology>
    </subcellularLocation>
</comment>
<keyword evidence="4 8" id="KW-0812">Transmembrane</keyword>
<keyword evidence="6 8" id="KW-0472">Membrane</keyword>
<evidence type="ECO:0000256" key="5">
    <source>
        <dbReference type="ARBA" id="ARBA00022729"/>
    </source>
</evidence>
<evidence type="ECO:0000259" key="10">
    <source>
        <dbReference type="Pfam" id="PF14905"/>
    </source>
</evidence>
<dbReference type="InterPro" id="IPR039426">
    <property type="entry name" value="TonB-dep_rcpt-like"/>
</dbReference>
<dbReference type="InterPro" id="IPR012910">
    <property type="entry name" value="Plug_dom"/>
</dbReference>
<dbReference type="InterPro" id="IPR037066">
    <property type="entry name" value="Plug_dom_sf"/>
</dbReference>
<dbReference type="Gene3D" id="2.170.130.10">
    <property type="entry name" value="TonB-dependent receptor, plug domain"/>
    <property type="match status" value="1"/>
</dbReference>
<keyword evidence="3 8" id="KW-1134">Transmembrane beta strand</keyword>
<name>A0A4Q5LB03_9BACT</name>
<evidence type="ECO:0000256" key="8">
    <source>
        <dbReference type="PROSITE-ProRule" id="PRU01360"/>
    </source>
</evidence>
<organism evidence="11 12">
    <name type="scientific">Hymenobacter persicinus</name>
    <dbReference type="NCBI Taxonomy" id="2025506"/>
    <lineage>
        <taxon>Bacteria</taxon>
        <taxon>Pseudomonadati</taxon>
        <taxon>Bacteroidota</taxon>
        <taxon>Cytophagia</taxon>
        <taxon>Cytophagales</taxon>
        <taxon>Hymenobacteraceae</taxon>
        <taxon>Hymenobacter</taxon>
    </lineage>
</organism>
<keyword evidence="7 8" id="KW-0998">Cell outer membrane</keyword>
<evidence type="ECO:0000313" key="12">
    <source>
        <dbReference type="Proteomes" id="UP000294155"/>
    </source>
</evidence>
<comment type="similarity">
    <text evidence="8">Belongs to the TonB-dependent receptor family.</text>
</comment>
<evidence type="ECO:0000256" key="6">
    <source>
        <dbReference type="ARBA" id="ARBA00023136"/>
    </source>
</evidence>
<evidence type="ECO:0000256" key="3">
    <source>
        <dbReference type="ARBA" id="ARBA00022452"/>
    </source>
</evidence>
<dbReference type="InterPro" id="IPR013784">
    <property type="entry name" value="Carb-bd-like_fold"/>
</dbReference>